<gene>
    <name evidence="2" type="ORF">GKJPGBOP_02855</name>
</gene>
<evidence type="ECO:0000313" key="3">
    <source>
        <dbReference type="Proteomes" id="UP000286746"/>
    </source>
</evidence>
<protein>
    <submittedName>
        <fullName evidence="2">Uncharacterized protein</fullName>
    </submittedName>
</protein>
<organism evidence="2 3">
    <name type="scientific">Streptomyces paromomycinus</name>
    <name type="common">Streptomyces rimosus subsp. paromomycinus</name>
    <dbReference type="NCBI Taxonomy" id="92743"/>
    <lineage>
        <taxon>Bacteria</taxon>
        <taxon>Bacillati</taxon>
        <taxon>Actinomycetota</taxon>
        <taxon>Actinomycetes</taxon>
        <taxon>Kitasatosporales</taxon>
        <taxon>Streptomycetaceae</taxon>
        <taxon>Streptomyces</taxon>
    </lineage>
</organism>
<name>A0A401W1L7_STREY</name>
<comment type="caution">
    <text evidence="2">The sequence shown here is derived from an EMBL/GenBank/DDBJ whole genome shotgun (WGS) entry which is preliminary data.</text>
</comment>
<evidence type="ECO:0000256" key="1">
    <source>
        <dbReference type="SAM" id="MobiDB-lite"/>
    </source>
</evidence>
<accession>A0A401W1L7</accession>
<sequence>MISFIETQKMTDRSVVATRMLGASLPGTGLSGFGRLSGLEVSRAASLVFLPKNACDERPTQAPAVAAAAQAADQHAFAGAAANGAESRKQYQTQQDTWAHRGHEPWRDPA</sequence>
<proteinExistence type="predicted"/>
<evidence type="ECO:0000313" key="2">
    <source>
        <dbReference type="EMBL" id="GCD43175.1"/>
    </source>
</evidence>
<feature type="region of interest" description="Disordered" evidence="1">
    <location>
        <begin position="79"/>
        <end position="110"/>
    </location>
</feature>
<reference evidence="2 3" key="1">
    <citation type="submission" date="2018-11" db="EMBL/GenBank/DDBJ databases">
        <title>Whole genome sequence of Streptomyces paromomycinus NBRC 15454(T).</title>
        <authorList>
            <person name="Komaki H."/>
            <person name="Tamura T."/>
        </authorList>
    </citation>
    <scope>NUCLEOTIDE SEQUENCE [LARGE SCALE GENOMIC DNA]</scope>
    <source>
        <strain evidence="2 3">NBRC 15454</strain>
    </source>
</reference>
<dbReference type="Proteomes" id="UP000286746">
    <property type="component" value="Unassembled WGS sequence"/>
</dbReference>
<dbReference type="RefSeq" id="WP_125054367.1">
    <property type="nucleotide sequence ID" value="NZ_BHZD01000001.1"/>
</dbReference>
<dbReference type="AlphaFoldDB" id="A0A401W1L7"/>
<feature type="compositionally biased region" description="Basic and acidic residues" evidence="1">
    <location>
        <begin position="98"/>
        <end position="110"/>
    </location>
</feature>
<keyword evidence="3" id="KW-1185">Reference proteome</keyword>
<dbReference type="EMBL" id="BHZD01000001">
    <property type="protein sequence ID" value="GCD43175.1"/>
    <property type="molecule type" value="Genomic_DNA"/>
</dbReference>